<keyword evidence="3" id="KW-1185">Reference proteome</keyword>
<evidence type="ECO:0000256" key="1">
    <source>
        <dbReference type="SAM" id="SignalP"/>
    </source>
</evidence>
<dbReference type="KEGG" id="psac:PSM36_1570"/>
<dbReference type="STRING" id="1642647.PSM36_1570"/>
<feature type="chain" id="PRO_5012435837" description="Secreted protein" evidence="1">
    <location>
        <begin position="20"/>
        <end position="232"/>
    </location>
</feature>
<evidence type="ECO:0000313" key="3">
    <source>
        <dbReference type="Proteomes" id="UP000187464"/>
    </source>
</evidence>
<keyword evidence="1" id="KW-0732">Signal</keyword>
<proteinExistence type="predicted"/>
<gene>
    <name evidence="2" type="ORF">PSM36_1570</name>
</gene>
<dbReference type="RefSeq" id="WP_076930422.1">
    <property type="nucleotide sequence ID" value="NZ_LT605205.1"/>
</dbReference>
<evidence type="ECO:0008006" key="4">
    <source>
        <dbReference type="Google" id="ProtNLM"/>
    </source>
</evidence>
<accession>A0A1R3SZR0</accession>
<dbReference type="Proteomes" id="UP000187464">
    <property type="component" value="Chromosome I"/>
</dbReference>
<name>A0A1R3SZR0_9BACT</name>
<dbReference type="EMBL" id="LT605205">
    <property type="protein sequence ID" value="SCD20390.1"/>
    <property type="molecule type" value="Genomic_DNA"/>
</dbReference>
<feature type="signal peptide" evidence="1">
    <location>
        <begin position="1"/>
        <end position="19"/>
    </location>
</feature>
<sequence length="232" mass="26196">MRKYIFLILALFSSGLLQAQFTVSYSGGYSSYDTGAMRSMIRSVLGRPPASIIGAKNVDNFPAQNMIHVIDIGYLFEQHEFGLKGGGYHSTGGKLSLKDYSGEYANRFIVNGVRAGIYYKYYFFTYENRRGRELFSFFGEVSPGMFMTQFKNRGFFMVNGEELDNFDEMFNTSGFSFLTQIGTKYYITEKINIHVSVGYDFVAKAEWGESAYNSASINWSGIRFTGGVGFSF</sequence>
<protein>
    <recommendedName>
        <fullName evidence="4">Secreted protein</fullName>
    </recommendedName>
</protein>
<reference evidence="2 3" key="1">
    <citation type="submission" date="2016-08" db="EMBL/GenBank/DDBJ databases">
        <authorList>
            <person name="Seilhamer J.J."/>
        </authorList>
    </citation>
    <scope>NUCLEOTIDE SEQUENCE [LARGE SCALE GENOMIC DNA]</scope>
    <source>
        <strain evidence="2">M3/6</strain>
    </source>
</reference>
<evidence type="ECO:0000313" key="2">
    <source>
        <dbReference type="EMBL" id="SCD20390.1"/>
    </source>
</evidence>
<organism evidence="2 3">
    <name type="scientific">Proteiniphilum saccharofermentans</name>
    <dbReference type="NCBI Taxonomy" id="1642647"/>
    <lineage>
        <taxon>Bacteria</taxon>
        <taxon>Pseudomonadati</taxon>
        <taxon>Bacteroidota</taxon>
        <taxon>Bacteroidia</taxon>
        <taxon>Bacteroidales</taxon>
        <taxon>Dysgonomonadaceae</taxon>
        <taxon>Proteiniphilum</taxon>
    </lineage>
</organism>
<dbReference type="AlphaFoldDB" id="A0A1R3SZR0"/>